<evidence type="ECO:0000256" key="5">
    <source>
        <dbReference type="ARBA" id="ARBA00023242"/>
    </source>
</evidence>
<dbReference type="GO" id="GO:0005634">
    <property type="term" value="C:nucleus"/>
    <property type="evidence" value="ECO:0007669"/>
    <property type="project" value="UniProtKB-SubCell"/>
</dbReference>
<dbReference type="Pfam" id="PF04825">
    <property type="entry name" value="Rad21_Rec8_N"/>
    <property type="match status" value="1"/>
</dbReference>
<keyword evidence="4" id="KW-0159">Chromosome partition</keyword>
<accession>A0A7I8KFQ2</accession>
<evidence type="ECO:0000313" key="10">
    <source>
        <dbReference type="EMBL" id="CAA7396617.1"/>
    </source>
</evidence>
<dbReference type="Pfam" id="PF04824">
    <property type="entry name" value="Rad21_Rec8"/>
    <property type="match status" value="1"/>
</dbReference>
<dbReference type="CDD" id="cd21793">
    <property type="entry name" value="Rad21_Rec8_M_AtSYN1-like"/>
    <property type="match status" value="1"/>
</dbReference>
<dbReference type="InterPro" id="IPR023093">
    <property type="entry name" value="ScpA-like_C"/>
</dbReference>
<keyword evidence="3" id="KW-0132">Cell division</keyword>
<dbReference type="GO" id="GO:0007059">
    <property type="term" value="P:chromosome segregation"/>
    <property type="evidence" value="ECO:0007669"/>
    <property type="project" value="UniProtKB-KW"/>
</dbReference>
<feature type="region of interest" description="Disordered" evidence="7">
    <location>
        <begin position="688"/>
        <end position="717"/>
    </location>
</feature>
<protein>
    <submittedName>
        <fullName evidence="10">Uncharacterized protein</fullName>
    </submittedName>
</protein>
<dbReference type="GO" id="GO:0007062">
    <property type="term" value="P:sister chromatid cohesion"/>
    <property type="evidence" value="ECO:0007669"/>
    <property type="project" value="InterPro"/>
</dbReference>
<keyword evidence="11" id="KW-1185">Reference proteome</keyword>
<dbReference type="GO" id="GO:1990414">
    <property type="term" value="P:replication-born double-strand break repair via sister chromatid exchange"/>
    <property type="evidence" value="ECO:0007669"/>
    <property type="project" value="TreeGrafter"/>
</dbReference>
<proteinExistence type="inferred from homology"/>
<comment type="similarity">
    <text evidence="2">Belongs to the rad21 family.</text>
</comment>
<comment type="subunit">
    <text evidence="6">Component of the cohesin complex.</text>
</comment>
<evidence type="ECO:0000313" key="11">
    <source>
        <dbReference type="Proteomes" id="UP000663760"/>
    </source>
</evidence>
<gene>
    <name evidence="10" type="ORF">SI8410_05007280</name>
</gene>
<feature type="domain" description="Rad21/Rec8-like protein C-terminal eukaryotic" evidence="8">
    <location>
        <begin position="860"/>
        <end position="909"/>
    </location>
</feature>
<dbReference type="InterPro" id="IPR006909">
    <property type="entry name" value="Rad21/Rec8_C_eu"/>
</dbReference>
<feature type="compositionally biased region" description="Basic and acidic residues" evidence="7">
    <location>
        <begin position="707"/>
        <end position="717"/>
    </location>
</feature>
<evidence type="ECO:0000256" key="4">
    <source>
        <dbReference type="ARBA" id="ARBA00022829"/>
    </source>
</evidence>
<dbReference type="FunFam" id="1.10.10.580:FF:000002">
    <property type="entry name" value="Sister chromatid cohesion 1 protein 4"/>
    <property type="match status" value="1"/>
</dbReference>
<evidence type="ECO:0000256" key="1">
    <source>
        <dbReference type="ARBA" id="ARBA00004123"/>
    </source>
</evidence>
<dbReference type="EMBL" id="LR746268">
    <property type="protein sequence ID" value="CAA7396617.1"/>
    <property type="molecule type" value="Genomic_DNA"/>
</dbReference>
<keyword evidence="3" id="KW-0498">Mitosis</keyword>
<name>A0A7I8KFQ2_SPIIN</name>
<dbReference type="GO" id="GO:0003682">
    <property type="term" value="F:chromatin binding"/>
    <property type="evidence" value="ECO:0007669"/>
    <property type="project" value="TreeGrafter"/>
</dbReference>
<evidence type="ECO:0000259" key="8">
    <source>
        <dbReference type="Pfam" id="PF04824"/>
    </source>
</evidence>
<evidence type="ECO:0000259" key="9">
    <source>
        <dbReference type="Pfam" id="PF04825"/>
    </source>
</evidence>
<evidence type="ECO:0000256" key="6">
    <source>
        <dbReference type="ARBA" id="ARBA00064543"/>
    </source>
</evidence>
<dbReference type="InterPro" id="IPR039781">
    <property type="entry name" value="Rad21/Rec8-like"/>
</dbReference>
<dbReference type="Gene3D" id="1.10.10.580">
    <property type="entry name" value="Structural maintenance of chromosome 1. Chain E"/>
    <property type="match status" value="1"/>
</dbReference>
<dbReference type="InterPro" id="IPR036390">
    <property type="entry name" value="WH_DNA-bd_sf"/>
</dbReference>
<feature type="region of interest" description="Disordered" evidence="7">
    <location>
        <begin position="418"/>
        <end position="443"/>
    </location>
</feature>
<dbReference type="SUPFAM" id="SSF46785">
    <property type="entry name" value="Winged helix' DNA-binding domain"/>
    <property type="match status" value="1"/>
</dbReference>
<dbReference type="GO" id="GO:0008278">
    <property type="term" value="C:cohesin complex"/>
    <property type="evidence" value="ECO:0007669"/>
    <property type="project" value="InterPro"/>
</dbReference>
<dbReference type="Proteomes" id="UP000663760">
    <property type="component" value="Chromosome 5"/>
</dbReference>
<feature type="domain" description="Rad21/Rec8-like protein N-terminal" evidence="9">
    <location>
        <begin position="1"/>
        <end position="101"/>
    </location>
</feature>
<sequence>MFYSQFILARKGPLGTIWIAAHLERKLRKNQVADTDIGESVDSILFPDVPIALRLSSHLLLGVVRIYSRKVNYLFHDCSETLLRVKQAFRSTAVDLPPEESTAPYHSITLPETFDLDDFELPDSALLNGNFVDHHISTREQITLQDTVDATGYSISQFGLDERFGDGDASQIGLDLDEDIVLDKGSSIPDNLLGSEEYVSPASQQFMEHKISLQHEEPFPSMDIDNDYDEHNAGTSKNIGEDSAIHFGRRIPRKLQDMSEEGPSLLSHCEHIERSPSVPDDTIVSFRIHQTLPDTIENAQTPSTPALIQEAIPANVQNIALSPSGKASPSNDAEAVVVNPSRSHMESECHDSDESGDLVKDKHDSCLNQANIASKGGNSELSLKEPVLGESEFLDGVEQSHADGLSIEVQGEDVHLPSVSNADTGVTKKSGNVVSQQGTDCSKDEDLGDVISKGSRIEINCSASSEYPEPERMLLGTRGDQGVAKDLEQCTIAEKGVTESDGSVDRGVSTRGRKRHLTESSPFQLNGILAKSSRASQSGRNAEYIPDDDDVLASILVGRSSALKLKSTPTLSTMPPSKRQRQASRAGVPKRKMLLDDTMVLHADAIREQLISTEDIRRTRRKAPCTRPEIWVIQKCLIEEGIFCEPVLTGMPLELVILHSQTFDLNDAPDSGFNTDYSHLELPKIQNNSDFSEKSKVNETENNPKAAAKDDGEKEEISDVLEISQTTPSSLADVVLGDANNRAQSASLTAPHLVEATAETSSSNKGDDDMNTTNLGVIAPEGDYSSCQTHCDFCSAVGGNDTGFLNVDDEVDFDEEVENELPDTEEAQSTENSGWSSRTKGVARFLRSLFDEETGRGRTAVAVDQLLAGKTRKEASRMFFETLVLSTKDYILVDQENSFKNISIKPRSKLLKSDF</sequence>
<keyword evidence="5" id="KW-0539">Nucleus</keyword>
<dbReference type="PANTHER" id="PTHR12585">
    <property type="entry name" value="SCC1 / RAD21 FAMILY MEMBER"/>
    <property type="match status" value="1"/>
</dbReference>
<dbReference type="AlphaFoldDB" id="A0A7I8KFQ2"/>
<feature type="compositionally biased region" description="Basic residues" evidence="7">
    <location>
        <begin position="578"/>
        <end position="588"/>
    </location>
</feature>
<evidence type="ECO:0000256" key="7">
    <source>
        <dbReference type="SAM" id="MobiDB-lite"/>
    </source>
</evidence>
<dbReference type="PANTHER" id="PTHR12585:SF69">
    <property type="entry name" value="FI11703P"/>
    <property type="match status" value="1"/>
</dbReference>
<organism evidence="10 11">
    <name type="scientific">Spirodela intermedia</name>
    <name type="common">Intermediate duckweed</name>
    <dbReference type="NCBI Taxonomy" id="51605"/>
    <lineage>
        <taxon>Eukaryota</taxon>
        <taxon>Viridiplantae</taxon>
        <taxon>Streptophyta</taxon>
        <taxon>Embryophyta</taxon>
        <taxon>Tracheophyta</taxon>
        <taxon>Spermatophyta</taxon>
        <taxon>Magnoliopsida</taxon>
        <taxon>Liliopsida</taxon>
        <taxon>Araceae</taxon>
        <taxon>Lemnoideae</taxon>
        <taxon>Spirodela</taxon>
    </lineage>
</organism>
<reference evidence="10" key="1">
    <citation type="submission" date="2020-02" db="EMBL/GenBank/DDBJ databases">
        <authorList>
            <person name="Scholz U."/>
            <person name="Mascher M."/>
            <person name="Fiebig A."/>
        </authorList>
    </citation>
    <scope>NUCLEOTIDE SEQUENCE</scope>
</reference>
<feature type="region of interest" description="Disordered" evidence="7">
    <location>
        <begin position="567"/>
        <end position="588"/>
    </location>
</feature>
<dbReference type="OrthoDB" id="10071381at2759"/>
<feature type="region of interest" description="Disordered" evidence="7">
    <location>
        <begin position="746"/>
        <end position="775"/>
    </location>
</feature>
<evidence type="ECO:0000256" key="2">
    <source>
        <dbReference type="ARBA" id="ARBA00009870"/>
    </source>
</evidence>
<dbReference type="InterPro" id="IPR006910">
    <property type="entry name" value="Rad21_Rec8_N"/>
</dbReference>
<feature type="compositionally biased region" description="Polar residues" evidence="7">
    <location>
        <begin position="418"/>
        <end position="440"/>
    </location>
</feature>
<comment type="subcellular location">
    <subcellularLocation>
        <location evidence="1">Nucleus</location>
    </subcellularLocation>
</comment>
<keyword evidence="3" id="KW-0131">Cell cycle</keyword>
<evidence type="ECO:0000256" key="3">
    <source>
        <dbReference type="ARBA" id="ARBA00022776"/>
    </source>
</evidence>